<dbReference type="GO" id="GO:0045936">
    <property type="term" value="P:negative regulation of phosphate metabolic process"/>
    <property type="evidence" value="ECO:0007669"/>
    <property type="project" value="InterPro"/>
</dbReference>
<keyword evidence="6 7" id="KW-0592">Phosphate transport</keyword>
<dbReference type="EMBL" id="CP048914">
    <property type="protein sequence ID" value="QMS84989.1"/>
    <property type="molecule type" value="Genomic_DNA"/>
</dbReference>
<feature type="domain" description="PhoU" evidence="8">
    <location>
        <begin position="122"/>
        <end position="206"/>
    </location>
</feature>
<dbReference type="PANTHER" id="PTHR42930">
    <property type="entry name" value="PHOSPHATE-SPECIFIC TRANSPORT SYSTEM ACCESSORY PROTEIN PHOU"/>
    <property type="match status" value="1"/>
</dbReference>
<sequence length="218" mass="24970">MTNRKHFVDELNDLNNKVILMGEQVYNSYVKLISVCKAKDMDLAQQIMEQDKLINELEVSINVDAYLLIAKQCPVASDLRRIITALKISNELERIADYTVNIAKYFVKTRNNDQQFLDRIVTLASFVMEMLEGIMEAFEREDVALALKVNDADEELDEEYETYVVDLMKIAKTASDEETEVAMRALLALKQIERAGDHVTNIAENIVYLVNGKRVELN</sequence>
<dbReference type="InterPro" id="IPR038078">
    <property type="entry name" value="PhoU-like_sf"/>
</dbReference>
<comment type="subunit">
    <text evidence="3 7">Homodimer.</text>
</comment>
<dbReference type="KEGG" id="xcl:G4Z02_04210"/>
<dbReference type="FunFam" id="1.20.58.220:FF:000004">
    <property type="entry name" value="Phosphate-specific transport system accessory protein PhoU"/>
    <property type="match status" value="1"/>
</dbReference>
<evidence type="ECO:0000256" key="2">
    <source>
        <dbReference type="ARBA" id="ARBA00008107"/>
    </source>
</evidence>
<keyword evidence="10" id="KW-1185">Reference proteome</keyword>
<dbReference type="GO" id="GO:0030643">
    <property type="term" value="P:intracellular phosphate ion homeostasis"/>
    <property type="evidence" value="ECO:0007669"/>
    <property type="project" value="InterPro"/>
</dbReference>
<dbReference type="PANTHER" id="PTHR42930:SF3">
    <property type="entry name" value="PHOSPHATE-SPECIFIC TRANSPORT SYSTEM ACCESSORY PROTEIN PHOU"/>
    <property type="match status" value="1"/>
</dbReference>
<dbReference type="InterPro" id="IPR028366">
    <property type="entry name" value="PhoU"/>
</dbReference>
<dbReference type="SUPFAM" id="SSF109755">
    <property type="entry name" value="PhoU-like"/>
    <property type="match status" value="1"/>
</dbReference>
<proteinExistence type="inferred from homology"/>
<evidence type="ECO:0000313" key="9">
    <source>
        <dbReference type="EMBL" id="QMS84989.1"/>
    </source>
</evidence>
<keyword evidence="5 7" id="KW-0963">Cytoplasm</keyword>
<evidence type="ECO:0000313" key="10">
    <source>
        <dbReference type="Proteomes" id="UP000514720"/>
    </source>
</evidence>
<dbReference type="Gene3D" id="1.20.58.220">
    <property type="entry name" value="Phosphate transport system protein phou homolog 2, domain 2"/>
    <property type="match status" value="1"/>
</dbReference>
<gene>
    <name evidence="9" type="primary">phoU</name>
    <name evidence="9" type="ORF">G4Z02_04210</name>
</gene>
<dbReference type="GO" id="GO:0006817">
    <property type="term" value="P:phosphate ion transport"/>
    <property type="evidence" value="ECO:0007669"/>
    <property type="project" value="UniProtKB-KW"/>
</dbReference>
<comment type="subcellular location">
    <subcellularLocation>
        <location evidence="1 7">Cytoplasm</location>
    </subcellularLocation>
</comment>
<evidence type="ECO:0000256" key="5">
    <source>
        <dbReference type="ARBA" id="ARBA00022490"/>
    </source>
</evidence>
<dbReference type="RefSeq" id="WP_258878615.1">
    <property type="nucleotide sequence ID" value="NZ_CP048914.1"/>
</dbReference>
<accession>A0A7L7KRF6</accession>
<name>A0A7L7KRF6_9MOLU</name>
<evidence type="ECO:0000256" key="1">
    <source>
        <dbReference type="ARBA" id="ARBA00004496"/>
    </source>
</evidence>
<evidence type="ECO:0000256" key="7">
    <source>
        <dbReference type="PIRNR" id="PIRNR003107"/>
    </source>
</evidence>
<dbReference type="PIRSF" id="PIRSF003107">
    <property type="entry name" value="PhoU"/>
    <property type="match status" value="1"/>
</dbReference>
<organism evidence="9 10">
    <name type="scientific">Candidatus Xianfuyuplasma coldseepsis</name>
    <dbReference type="NCBI Taxonomy" id="2782163"/>
    <lineage>
        <taxon>Bacteria</taxon>
        <taxon>Bacillati</taxon>
        <taxon>Mycoplasmatota</taxon>
        <taxon>Mollicutes</taxon>
        <taxon>Candidatus Izemoplasmatales</taxon>
        <taxon>Candidatus Izemoplasmataceae</taxon>
        <taxon>Candidatus Xianfuyuplasma</taxon>
    </lineage>
</organism>
<evidence type="ECO:0000256" key="6">
    <source>
        <dbReference type="ARBA" id="ARBA00022592"/>
    </source>
</evidence>
<protein>
    <recommendedName>
        <fullName evidence="7">Phosphate-specific transport system accessory protein PhoU</fullName>
    </recommendedName>
</protein>
<dbReference type="Proteomes" id="UP000514720">
    <property type="component" value="Chromosome"/>
</dbReference>
<reference evidence="9 10" key="1">
    <citation type="submission" date="2020-02" db="EMBL/GenBank/DDBJ databases">
        <authorList>
            <person name="Zheng R.K."/>
            <person name="Sun C.M."/>
        </authorList>
    </citation>
    <scope>NUCLEOTIDE SEQUENCE [LARGE SCALE GENOMIC DNA]</scope>
    <source>
        <strain evidence="10">zrk13</strain>
    </source>
</reference>
<feature type="domain" description="PhoU" evidence="8">
    <location>
        <begin position="20"/>
        <end position="105"/>
    </location>
</feature>
<evidence type="ECO:0000256" key="3">
    <source>
        <dbReference type="ARBA" id="ARBA00011738"/>
    </source>
</evidence>
<dbReference type="AlphaFoldDB" id="A0A7L7KRF6"/>
<comment type="function">
    <text evidence="7">Plays a role in the regulation of phosphate uptake.</text>
</comment>
<dbReference type="NCBIfam" id="TIGR02135">
    <property type="entry name" value="phoU_full"/>
    <property type="match status" value="1"/>
</dbReference>
<keyword evidence="4 7" id="KW-0813">Transport</keyword>
<dbReference type="Pfam" id="PF01895">
    <property type="entry name" value="PhoU"/>
    <property type="match status" value="2"/>
</dbReference>
<dbReference type="GO" id="GO:0005737">
    <property type="term" value="C:cytoplasm"/>
    <property type="evidence" value="ECO:0007669"/>
    <property type="project" value="UniProtKB-SubCell"/>
</dbReference>
<dbReference type="InterPro" id="IPR026022">
    <property type="entry name" value="PhoU_dom"/>
</dbReference>
<comment type="similarity">
    <text evidence="2 7">Belongs to the PhoU family.</text>
</comment>
<evidence type="ECO:0000256" key="4">
    <source>
        <dbReference type="ARBA" id="ARBA00022448"/>
    </source>
</evidence>
<evidence type="ECO:0000259" key="8">
    <source>
        <dbReference type="Pfam" id="PF01895"/>
    </source>
</evidence>